<reference evidence="2 3" key="1">
    <citation type="submission" date="2024-09" db="EMBL/GenBank/DDBJ databases">
        <authorList>
            <person name="Sun Q."/>
            <person name="Mori K."/>
        </authorList>
    </citation>
    <scope>NUCLEOTIDE SEQUENCE [LARGE SCALE GENOMIC DNA]</scope>
    <source>
        <strain evidence="2 3">TBRC 1432</strain>
    </source>
</reference>
<dbReference type="InterPro" id="IPR047728">
    <property type="entry name" value="LipDrop-assoc"/>
</dbReference>
<feature type="compositionally biased region" description="Acidic residues" evidence="1">
    <location>
        <begin position="71"/>
        <end position="84"/>
    </location>
</feature>
<feature type="region of interest" description="Disordered" evidence="1">
    <location>
        <begin position="68"/>
        <end position="132"/>
    </location>
</feature>
<comment type="caution">
    <text evidence="2">The sequence shown here is derived from an EMBL/GenBank/DDBJ whole genome shotgun (WGS) entry which is preliminary data.</text>
</comment>
<organism evidence="2 3">
    <name type="scientific">Kutzneria chonburiensis</name>
    <dbReference type="NCBI Taxonomy" id="1483604"/>
    <lineage>
        <taxon>Bacteria</taxon>
        <taxon>Bacillati</taxon>
        <taxon>Actinomycetota</taxon>
        <taxon>Actinomycetes</taxon>
        <taxon>Pseudonocardiales</taxon>
        <taxon>Pseudonocardiaceae</taxon>
        <taxon>Kutzneria</taxon>
    </lineage>
</organism>
<accession>A0ABV6N5N7</accession>
<evidence type="ECO:0000256" key="1">
    <source>
        <dbReference type="SAM" id="MobiDB-lite"/>
    </source>
</evidence>
<name>A0ABV6N5N7_9PSEU</name>
<gene>
    <name evidence="2" type="ORF">ACFFH7_37990</name>
</gene>
<evidence type="ECO:0000313" key="3">
    <source>
        <dbReference type="Proteomes" id="UP001589810"/>
    </source>
</evidence>
<dbReference type="Proteomes" id="UP001589810">
    <property type="component" value="Unassembled WGS sequence"/>
</dbReference>
<sequence>MKSSLPLPVRIAAGLAVTAVEQARKLPEQLTGLPVTVVSQALQLSMRVQQRVTELAIKGDDALASLRPVEETPEWATFDEDDDPPAATQTPDIDPWLEEERAVSEHDDSDDADNADDEIAAGGPASLPEYDELSVPQLRARLRRLTLSDLEELEAYEREHAARPAYLGMLTRRIATVRAQENTNS</sequence>
<dbReference type="NCBIfam" id="NF033649">
    <property type="entry name" value="LipDrop_Rv1109c"/>
    <property type="match status" value="1"/>
</dbReference>
<proteinExistence type="predicted"/>
<protein>
    <submittedName>
        <fullName evidence="2">Lipid droplet-associated protein</fullName>
    </submittedName>
</protein>
<feature type="compositionally biased region" description="Low complexity" evidence="1">
    <location>
        <begin position="85"/>
        <end position="94"/>
    </location>
</feature>
<evidence type="ECO:0000313" key="2">
    <source>
        <dbReference type="EMBL" id="MFC0547351.1"/>
    </source>
</evidence>
<keyword evidence="3" id="KW-1185">Reference proteome</keyword>
<dbReference type="EMBL" id="JBHLUD010000013">
    <property type="protein sequence ID" value="MFC0547351.1"/>
    <property type="molecule type" value="Genomic_DNA"/>
</dbReference>
<dbReference type="RefSeq" id="WP_273937581.1">
    <property type="nucleotide sequence ID" value="NZ_CP097263.1"/>
</dbReference>
<feature type="compositionally biased region" description="Acidic residues" evidence="1">
    <location>
        <begin position="107"/>
        <end position="119"/>
    </location>
</feature>